<dbReference type="InterPro" id="IPR050810">
    <property type="entry name" value="Bact_Secretion_Sys_Channel"/>
</dbReference>
<feature type="region of interest" description="Disordered" evidence="6">
    <location>
        <begin position="396"/>
        <end position="437"/>
    </location>
</feature>
<sequence length="437" mass="46412">MFQGEVKVTADKATNALIIMASGEDYRSMRRLIEKLDVPRTQVYVEAAILEVTVTDKGQRGLDWHSPFGVSDSGIGGVDSGSVGNLGFIQSATSSGGVSPTLGALAAPESLLTVAGGSLGGIVGEGVSIPIGDSTLTLPAFGVILKWLETSSTANILSTPHILTTDNEEASIEVGQKIPFRRGTSIPAAAGALGGLGGGSLGGLGSLFSSTDRIDVSLKLTLTPHVNERNKVRLDIDQQIEDVAGIDEATGQPITAKRSAKTVVVVDDQQTIVLGGLIRDRVSEGESKIPVLGDLPLIGWMFRQHTKDVEKVNLLLVLTPYVVRSQQDFQRIFERKMNEYEAFAEEYYGHLKAYRAHIDYGRKIGPLAQLGKAVRREWSRIENGGNGVGEVLVQPQEDAPAETLAPMDPTESAVPVEAEVPGGGEMGEKSDAEETAE</sequence>
<feature type="domain" description="Type II/III secretion system secretin-like" evidence="7">
    <location>
        <begin position="148"/>
        <end position="324"/>
    </location>
</feature>
<dbReference type="InterPro" id="IPR038591">
    <property type="entry name" value="NolW-like_sf"/>
</dbReference>
<keyword evidence="2" id="KW-0732">Signal</keyword>
<proteinExistence type="inferred from homology"/>
<feature type="compositionally biased region" description="Basic and acidic residues" evidence="6">
    <location>
        <begin position="426"/>
        <end position="437"/>
    </location>
</feature>
<comment type="subcellular location">
    <subcellularLocation>
        <location evidence="5">Cell outer membrane</location>
    </subcellularLocation>
    <subcellularLocation>
        <location evidence="1">Membrane</location>
    </subcellularLocation>
</comment>
<organism evidence="9">
    <name type="scientific">uncultured marine bacterium MedDCM-OCT-S01-C143</name>
    <dbReference type="NCBI Taxonomy" id="743046"/>
    <lineage>
        <taxon>Bacteria</taxon>
        <taxon>environmental samples</taxon>
    </lineage>
</organism>
<keyword evidence="5" id="KW-0813">Transport</keyword>
<dbReference type="EMBL" id="GU942979">
    <property type="protein sequence ID" value="ADD93369.1"/>
    <property type="molecule type" value="Genomic_DNA"/>
</dbReference>
<dbReference type="GO" id="GO:0009279">
    <property type="term" value="C:cell outer membrane"/>
    <property type="evidence" value="ECO:0007669"/>
    <property type="project" value="UniProtKB-SubCell"/>
</dbReference>
<dbReference type="Pfam" id="PF00263">
    <property type="entry name" value="Secretin"/>
    <property type="match status" value="1"/>
</dbReference>
<evidence type="ECO:0000256" key="1">
    <source>
        <dbReference type="ARBA" id="ARBA00004370"/>
    </source>
</evidence>
<feature type="domain" description="NolW-like" evidence="8">
    <location>
        <begin position="4"/>
        <end position="42"/>
    </location>
</feature>
<protein>
    <submittedName>
        <fullName evidence="9">Type II and III secretion system protein</fullName>
    </submittedName>
</protein>
<reference evidence="9" key="1">
    <citation type="journal article" date="2010" name="ISME J.">
        <title>Metagenome of the Mediterranean deep chlorophyll maximum studied by direct and fosmid library 454 pyrosequencing.</title>
        <authorList>
            <person name="Ghai R."/>
            <person name="Martin-Cuadrado A.B."/>
            <person name="Molto A.G."/>
            <person name="Heredia I.G."/>
            <person name="Cabrera R."/>
            <person name="Martin J."/>
            <person name="Verdu M."/>
            <person name="Deschamps P."/>
            <person name="Moreira D."/>
            <person name="Lopez-Garcia P."/>
            <person name="Mira A."/>
            <person name="Rodriguez-Valera F."/>
        </authorList>
    </citation>
    <scope>NUCLEOTIDE SEQUENCE</scope>
</reference>
<evidence type="ECO:0000256" key="5">
    <source>
        <dbReference type="RuleBase" id="RU004004"/>
    </source>
</evidence>
<keyword evidence="3" id="KW-0472">Membrane</keyword>
<dbReference type="AlphaFoldDB" id="D6PCB8"/>
<dbReference type="GO" id="GO:0009306">
    <property type="term" value="P:protein secretion"/>
    <property type="evidence" value="ECO:0007669"/>
    <property type="project" value="InterPro"/>
</dbReference>
<comment type="similarity">
    <text evidence="4">Belongs to the bacterial secretin family.</text>
</comment>
<dbReference type="PRINTS" id="PR00811">
    <property type="entry name" value="BCTERIALGSPD"/>
</dbReference>
<evidence type="ECO:0000256" key="2">
    <source>
        <dbReference type="ARBA" id="ARBA00022729"/>
    </source>
</evidence>
<evidence type="ECO:0000256" key="6">
    <source>
        <dbReference type="SAM" id="MobiDB-lite"/>
    </source>
</evidence>
<name>D6PCB8_9BACT</name>
<dbReference type="InterPro" id="IPR004846">
    <property type="entry name" value="T2SS/T3SS_dom"/>
</dbReference>
<dbReference type="InterPro" id="IPR001775">
    <property type="entry name" value="GspD/PilQ"/>
</dbReference>
<dbReference type="InterPro" id="IPR005644">
    <property type="entry name" value="NolW-like"/>
</dbReference>
<evidence type="ECO:0000259" key="7">
    <source>
        <dbReference type="Pfam" id="PF00263"/>
    </source>
</evidence>
<dbReference type="Pfam" id="PF03958">
    <property type="entry name" value="Secretin_N"/>
    <property type="match status" value="1"/>
</dbReference>
<dbReference type="Gene3D" id="3.30.1370.120">
    <property type="match status" value="1"/>
</dbReference>
<dbReference type="GO" id="GO:0015627">
    <property type="term" value="C:type II protein secretion system complex"/>
    <property type="evidence" value="ECO:0007669"/>
    <property type="project" value="TreeGrafter"/>
</dbReference>
<dbReference type="PANTHER" id="PTHR30332:SF24">
    <property type="entry name" value="SECRETIN GSPD-RELATED"/>
    <property type="match status" value="1"/>
</dbReference>
<evidence type="ECO:0000256" key="4">
    <source>
        <dbReference type="RuleBase" id="RU004003"/>
    </source>
</evidence>
<dbReference type="PANTHER" id="PTHR30332">
    <property type="entry name" value="PROBABLE GENERAL SECRETION PATHWAY PROTEIN D"/>
    <property type="match status" value="1"/>
</dbReference>
<evidence type="ECO:0000259" key="8">
    <source>
        <dbReference type="Pfam" id="PF03958"/>
    </source>
</evidence>
<evidence type="ECO:0000313" key="9">
    <source>
        <dbReference type="EMBL" id="ADD93369.1"/>
    </source>
</evidence>
<evidence type="ECO:0000256" key="3">
    <source>
        <dbReference type="ARBA" id="ARBA00023136"/>
    </source>
</evidence>
<accession>D6PCB8</accession>